<dbReference type="InterPro" id="IPR000847">
    <property type="entry name" value="LysR_HTH_N"/>
</dbReference>
<keyword evidence="2" id="KW-0805">Transcription regulation</keyword>
<sequence>MGPAGPATLLPRSALISSLEQAGMQISRSDLADFAYFLAIARHRSFRRAGLELGVSASALSHALKGLEARLAVRLFNRTNRSVTLTAAGEELLAAISEPFDLIGQSVQALDRFRTAPVGRVRLNALDDAATLLLGPVLPVFAERYPEIEIELSVNNRLIDVIEQGYDAGIRFEGTVPADMIAQRLTPDFRWIVVGSPAYLERWGTPEHPSDLLRHRCLNIRLGNGRIYRWEFEKSGEAVAVTVPGAITIDQSAVARSLAISGTGLMYAPEQSVAPQLHSGTLRIVLADWAPGGAAFCIYYSSRRHLPTGLRLLIELIRELRPLGG</sequence>
<dbReference type="InterPro" id="IPR058163">
    <property type="entry name" value="LysR-type_TF_proteobact-type"/>
</dbReference>
<dbReference type="SUPFAM" id="SSF53850">
    <property type="entry name" value="Periplasmic binding protein-like II"/>
    <property type="match status" value="1"/>
</dbReference>
<gene>
    <name evidence="6" type="ORF">GCM10010994_50720</name>
</gene>
<dbReference type="InterPro" id="IPR036390">
    <property type="entry name" value="WH_DNA-bd_sf"/>
</dbReference>
<evidence type="ECO:0000256" key="2">
    <source>
        <dbReference type="ARBA" id="ARBA00023015"/>
    </source>
</evidence>
<dbReference type="InterPro" id="IPR005119">
    <property type="entry name" value="LysR_subst-bd"/>
</dbReference>
<dbReference type="PANTHER" id="PTHR30537:SF1">
    <property type="entry name" value="HTH-TYPE TRANSCRIPTIONAL REGULATOR PGRR"/>
    <property type="match status" value="1"/>
</dbReference>
<feature type="domain" description="HTH lysR-type" evidence="5">
    <location>
        <begin position="30"/>
        <end position="86"/>
    </location>
</feature>
<accession>A0A916USS2</accession>
<dbReference type="EMBL" id="BMGG01000010">
    <property type="protein sequence ID" value="GGC86642.1"/>
    <property type="molecule type" value="Genomic_DNA"/>
</dbReference>
<evidence type="ECO:0000313" key="6">
    <source>
        <dbReference type="EMBL" id="GGC86642.1"/>
    </source>
</evidence>
<evidence type="ECO:0000313" key="7">
    <source>
        <dbReference type="Proteomes" id="UP000637002"/>
    </source>
</evidence>
<keyword evidence="7" id="KW-1185">Reference proteome</keyword>
<dbReference type="GO" id="GO:0006351">
    <property type="term" value="P:DNA-templated transcription"/>
    <property type="evidence" value="ECO:0007669"/>
    <property type="project" value="TreeGrafter"/>
</dbReference>
<keyword evidence="3" id="KW-0238">DNA-binding</keyword>
<reference evidence="6" key="1">
    <citation type="journal article" date="2014" name="Int. J. Syst. Evol. Microbiol.">
        <title>Complete genome sequence of Corynebacterium casei LMG S-19264T (=DSM 44701T), isolated from a smear-ripened cheese.</title>
        <authorList>
            <consortium name="US DOE Joint Genome Institute (JGI-PGF)"/>
            <person name="Walter F."/>
            <person name="Albersmeier A."/>
            <person name="Kalinowski J."/>
            <person name="Ruckert C."/>
        </authorList>
    </citation>
    <scope>NUCLEOTIDE SEQUENCE</scope>
    <source>
        <strain evidence="6">CGMCC 1.12919</strain>
    </source>
</reference>
<comment type="caution">
    <text evidence="6">The sequence shown here is derived from an EMBL/GenBank/DDBJ whole genome shotgun (WGS) entry which is preliminary data.</text>
</comment>
<dbReference type="PROSITE" id="PS50931">
    <property type="entry name" value="HTH_LYSR"/>
    <property type="match status" value="1"/>
</dbReference>
<dbReference type="SUPFAM" id="SSF46785">
    <property type="entry name" value="Winged helix' DNA-binding domain"/>
    <property type="match status" value="1"/>
</dbReference>
<dbReference type="Gene3D" id="3.40.190.290">
    <property type="match status" value="1"/>
</dbReference>
<evidence type="ECO:0000256" key="4">
    <source>
        <dbReference type="ARBA" id="ARBA00023163"/>
    </source>
</evidence>
<dbReference type="Pfam" id="PF03466">
    <property type="entry name" value="LysR_substrate"/>
    <property type="match status" value="1"/>
</dbReference>
<dbReference type="AlphaFoldDB" id="A0A916USS2"/>
<reference evidence="6" key="2">
    <citation type="submission" date="2020-09" db="EMBL/GenBank/DDBJ databases">
        <authorList>
            <person name="Sun Q."/>
            <person name="Zhou Y."/>
        </authorList>
    </citation>
    <scope>NUCLEOTIDE SEQUENCE</scope>
    <source>
        <strain evidence="6">CGMCC 1.12919</strain>
    </source>
</reference>
<evidence type="ECO:0000259" key="5">
    <source>
        <dbReference type="PROSITE" id="PS50931"/>
    </source>
</evidence>
<dbReference type="FunFam" id="1.10.10.10:FF:000001">
    <property type="entry name" value="LysR family transcriptional regulator"/>
    <property type="match status" value="1"/>
</dbReference>
<evidence type="ECO:0000256" key="3">
    <source>
        <dbReference type="ARBA" id="ARBA00023125"/>
    </source>
</evidence>
<dbReference type="Pfam" id="PF00126">
    <property type="entry name" value="HTH_1"/>
    <property type="match status" value="1"/>
</dbReference>
<evidence type="ECO:0000256" key="1">
    <source>
        <dbReference type="ARBA" id="ARBA00009437"/>
    </source>
</evidence>
<name>A0A916USS2_9HYPH</name>
<dbReference type="CDD" id="cd08474">
    <property type="entry name" value="PBP2_CrgA_like_5"/>
    <property type="match status" value="1"/>
</dbReference>
<dbReference type="InterPro" id="IPR036388">
    <property type="entry name" value="WH-like_DNA-bd_sf"/>
</dbReference>
<keyword evidence="4" id="KW-0804">Transcription</keyword>
<proteinExistence type="inferred from homology"/>
<dbReference type="PANTHER" id="PTHR30537">
    <property type="entry name" value="HTH-TYPE TRANSCRIPTIONAL REGULATOR"/>
    <property type="match status" value="1"/>
</dbReference>
<dbReference type="Proteomes" id="UP000637002">
    <property type="component" value="Unassembled WGS sequence"/>
</dbReference>
<dbReference type="GO" id="GO:0043565">
    <property type="term" value="F:sequence-specific DNA binding"/>
    <property type="evidence" value="ECO:0007669"/>
    <property type="project" value="TreeGrafter"/>
</dbReference>
<dbReference type="Gene3D" id="1.10.10.10">
    <property type="entry name" value="Winged helix-like DNA-binding domain superfamily/Winged helix DNA-binding domain"/>
    <property type="match status" value="1"/>
</dbReference>
<comment type="similarity">
    <text evidence="1">Belongs to the LysR transcriptional regulatory family.</text>
</comment>
<protein>
    <submittedName>
        <fullName evidence="6">LysR family transcriptional regulator</fullName>
    </submittedName>
</protein>
<dbReference type="GO" id="GO:0003700">
    <property type="term" value="F:DNA-binding transcription factor activity"/>
    <property type="evidence" value="ECO:0007669"/>
    <property type="project" value="InterPro"/>
</dbReference>
<organism evidence="6 7">
    <name type="scientific">Chelatococcus reniformis</name>
    <dbReference type="NCBI Taxonomy" id="1494448"/>
    <lineage>
        <taxon>Bacteria</taxon>
        <taxon>Pseudomonadati</taxon>
        <taxon>Pseudomonadota</taxon>
        <taxon>Alphaproteobacteria</taxon>
        <taxon>Hyphomicrobiales</taxon>
        <taxon>Chelatococcaceae</taxon>
        <taxon>Chelatococcus</taxon>
    </lineage>
</organism>